<keyword evidence="4 6" id="KW-1133">Transmembrane helix</keyword>
<evidence type="ECO:0000256" key="6">
    <source>
        <dbReference type="RuleBase" id="RU368066"/>
    </source>
</evidence>
<dbReference type="KEGG" id="gtr:GLOTRDRAFT_126334"/>
<dbReference type="GeneID" id="19301378"/>
<keyword evidence="3 6" id="KW-0812">Transmembrane</keyword>
<comment type="subcellular location">
    <subcellularLocation>
        <location evidence="6">Cell membrane</location>
        <topology evidence="6">Multi-pass membrane protein</topology>
    </subcellularLocation>
    <subcellularLocation>
        <location evidence="1">Membrane</location>
        <topology evidence="1">Multi-pass membrane protein</topology>
    </subcellularLocation>
</comment>
<comment type="caution">
    <text evidence="6">Lacks conserved residue(s) required for the propagation of feature annotation.</text>
</comment>
<gene>
    <name evidence="7" type="ORF">GLOTRDRAFT_126334</name>
</gene>
<evidence type="ECO:0000256" key="4">
    <source>
        <dbReference type="ARBA" id="ARBA00022989"/>
    </source>
</evidence>
<dbReference type="STRING" id="670483.S7QEV8"/>
<dbReference type="RefSeq" id="XP_007863189.1">
    <property type="nucleotide sequence ID" value="XM_007864998.1"/>
</dbReference>
<keyword evidence="5 6" id="KW-0472">Membrane</keyword>
<proteinExistence type="inferred from homology"/>
<dbReference type="EMBL" id="KB469298">
    <property type="protein sequence ID" value="EPQ57843.1"/>
    <property type="molecule type" value="Genomic_DNA"/>
</dbReference>
<comment type="similarity">
    <text evidence="2 6">Belongs to the CTL (choline transporter-like) family.</text>
</comment>
<dbReference type="InterPro" id="IPR007603">
    <property type="entry name" value="Choline_transptr-like"/>
</dbReference>
<protein>
    <recommendedName>
        <fullName evidence="6">Protein PNS1</fullName>
    </recommendedName>
</protein>
<organism evidence="7 8">
    <name type="scientific">Gloeophyllum trabeum (strain ATCC 11539 / FP-39264 / Madison 617)</name>
    <name type="common">Brown rot fungus</name>
    <dbReference type="NCBI Taxonomy" id="670483"/>
    <lineage>
        <taxon>Eukaryota</taxon>
        <taxon>Fungi</taxon>
        <taxon>Dikarya</taxon>
        <taxon>Basidiomycota</taxon>
        <taxon>Agaricomycotina</taxon>
        <taxon>Agaricomycetes</taxon>
        <taxon>Gloeophyllales</taxon>
        <taxon>Gloeophyllaceae</taxon>
        <taxon>Gloeophyllum</taxon>
    </lineage>
</organism>
<accession>S7QEV8</accession>
<evidence type="ECO:0000313" key="8">
    <source>
        <dbReference type="Proteomes" id="UP000030669"/>
    </source>
</evidence>
<dbReference type="HOGENOM" id="CLU_2291993_0_0_1"/>
<dbReference type="AlphaFoldDB" id="S7QEV8"/>
<sequence>MGRVGDRGERECVDVVLGVARGVTPGVIGAWYFADQSAPLPPPTDTHTIHAALFRSTQPSLGTICLASLILTATRAFLLLASLLRMLLPVQFRPRRGSRGS</sequence>
<feature type="transmembrane region" description="Helical" evidence="6">
    <location>
        <begin position="12"/>
        <end position="34"/>
    </location>
</feature>
<dbReference type="GO" id="GO:0005886">
    <property type="term" value="C:plasma membrane"/>
    <property type="evidence" value="ECO:0007669"/>
    <property type="project" value="UniProtKB-SubCell"/>
</dbReference>
<dbReference type="Pfam" id="PF04515">
    <property type="entry name" value="Choline_transpo"/>
    <property type="match status" value="1"/>
</dbReference>
<evidence type="ECO:0000313" key="7">
    <source>
        <dbReference type="EMBL" id="EPQ57843.1"/>
    </source>
</evidence>
<feature type="transmembrane region" description="Helical" evidence="6">
    <location>
        <begin position="61"/>
        <end position="88"/>
    </location>
</feature>
<evidence type="ECO:0000256" key="3">
    <source>
        <dbReference type="ARBA" id="ARBA00022692"/>
    </source>
</evidence>
<evidence type="ECO:0000256" key="2">
    <source>
        <dbReference type="ARBA" id="ARBA00007168"/>
    </source>
</evidence>
<dbReference type="OrthoDB" id="420519at2759"/>
<keyword evidence="8" id="KW-1185">Reference proteome</keyword>
<name>S7QEV8_GLOTA</name>
<reference evidence="7 8" key="1">
    <citation type="journal article" date="2012" name="Science">
        <title>The Paleozoic origin of enzymatic lignin decomposition reconstructed from 31 fungal genomes.</title>
        <authorList>
            <person name="Floudas D."/>
            <person name="Binder M."/>
            <person name="Riley R."/>
            <person name="Barry K."/>
            <person name="Blanchette R.A."/>
            <person name="Henrissat B."/>
            <person name="Martinez A.T."/>
            <person name="Otillar R."/>
            <person name="Spatafora J.W."/>
            <person name="Yadav J.S."/>
            <person name="Aerts A."/>
            <person name="Benoit I."/>
            <person name="Boyd A."/>
            <person name="Carlson A."/>
            <person name="Copeland A."/>
            <person name="Coutinho P.M."/>
            <person name="de Vries R.P."/>
            <person name="Ferreira P."/>
            <person name="Findley K."/>
            <person name="Foster B."/>
            <person name="Gaskell J."/>
            <person name="Glotzer D."/>
            <person name="Gorecki P."/>
            <person name="Heitman J."/>
            <person name="Hesse C."/>
            <person name="Hori C."/>
            <person name="Igarashi K."/>
            <person name="Jurgens J.A."/>
            <person name="Kallen N."/>
            <person name="Kersten P."/>
            <person name="Kohler A."/>
            <person name="Kuees U."/>
            <person name="Kumar T.K.A."/>
            <person name="Kuo A."/>
            <person name="LaButti K."/>
            <person name="Larrondo L.F."/>
            <person name="Lindquist E."/>
            <person name="Ling A."/>
            <person name="Lombard V."/>
            <person name="Lucas S."/>
            <person name="Lundell T."/>
            <person name="Martin R."/>
            <person name="McLaughlin D.J."/>
            <person name="Morgenstern I."/>
            <person name="Morin E."/>
            <person name="Murat C."/>
            <person name="Nagy L.G."/>
            <person name="Nolan M."/>
            <person name="Ohm R.A."/>
            <person name="Patyshakuliyeva A."/>
            <person name="Rokas A."/>
            <person name="Ruiz-Duenas F.J."/>
            <person name="Sabat G."/>
            <person name="Salamov A."/>
            <person name="Samejima M."/>
            <person name="Schmutz J."/>
            <person name="Slot J.C."/>
            <person name="St John F."/>
            <person name="Stenlid J."/>
            <person name="Sun H."/>
            <person name="Sun S."/>
            <person name="Syed K."/>
            <person name="Tsang A."/>
            <person name="Wiebenga A."/>
            <person name="Young D."/>
            <person name="Pisabarro A."/>
            <person name="Eastwood D.C."/>
            <person name="Martin F."/>
            <person name="Cullen D."/>
            <person name="Grigoriev I.V."/>
            <person name="Hibbett D.S."/>
        </authorList>
    </citation>
    <scope>NUCLEOTIDE SEQUENCE [LARGE SCALE GENOMIC DNA]</scope>
    <source>
        <strain evidence="7 8">ATCC 11539</strain>
    </source>
</reference>
<dbReference type="Proteomes" id="UP000030669">
    <property type="component" value="Unassembled WGS sequence"/>
</dbReference>
<dbReference type="GO" id="GO:0022857">
    <property type="term" value="F:transmembrane transporter activity"/>
    <property type="evidence" value="ECO:0007669"/>
    <property type="project" value="UniProtKB-UniRule"/>
</dbReference>
<comment type="function">
    <text evidence="6">Probably involved in transport through the plasma membrane.</text>
</comment>
<evidence type="ECO:0000256" key="5">
    <source>
        <dbReference type="ARBA" id="ARBA00023136"/>
    </source>
</evidence>
<evidence type="ECO:0000256" key="1">
    <source>
        <dbReference type="ARBA" id="ARBA00004141"/>
    </source>
</evidence>